<dbReference type="PANTHER" id="PTHR33736">
    <property type="entry name" value="F-BOX PROTEIN-RELATED"/>
    <property type="match status" value="1"/>
</dbReference>
<organism evidence="1 2">
    <name type="scientific">Deinandra increscens subsp. villosa</name>
    <dbReference type="NCBI Taxonomy" id="3103831"/>
    <lineage>
        <taxon>Eukaryota</taxon>
        <taxon>Viridiplantae</taxon>
        <taxon>Streptophyta</taxon>
        <taxon>Embryophyta</taxon>
        <taxon>Tracheophyta</taxon>
        <taxon>Spermatophyta</taxon>
        <taxon>Magnoliopsida</taxon>
        <taxon>eudicotyledons</taxon>
        <taxon>Gunneridae</taxon>
        <taxon>Pentapetalae</taxon>
        <taxon>asterids</taxon>
        <taxon>campanulids</taxon>
        <taxon>Asterales</taxon>
        <taxon>Asteraceae</taxon>
        <taxon>Asteroideae</taxon>
        <taxon>Heliantheae alliance</taxon>
        <taxon>Madieae</taxon>
        <taxon>Madiinae</taxon>
        <taxon>Deinandra</taxon>
    </lineage>
</organism>
<gene>
    <name evidence="1" type="ORF">SSX86_032020</name>
</gene>
<keyword evidence="2" id="KW-1185">Reference proteome</keyword>
<evidence type="ECO:0008006" key="3">
    <source>
        <dbReference type="Google" id="ProtNLM"/>
    </source>
</evidence>
<reference evidence="1 2" key="1">
    <citation type="submission" date="2024-04" db="EMBL/GenBank/DDBJ databases">
        <title>The reference genome of an endangered Asteraceae, Deinandra increscens subsp. villosa, native to the Central Coast of California.</title>
        <authorList>
            <person name="Guilliams M."/>
            <person name="Hasenstab-Lehman K."/>
            <person name="Meyer R."/>
            <person name="Mcevoy S."/>
        </authorList>
    </citation>
    <scope>NUCLEOTIDE SEQUENCE [LARGE SCALE GENOMIC DNA]</scope>
    <source>
        <tissue evidence="1">Leaf</tissue>
    </source>
</reference>
<comment type="caution">
    <text evidence="1">The sequence shown here is derived from an EMBL/GenBank/DDBJ whole genome shotgun (WGS) entry which is preliminary data.</text>
</comment>
<evidence type="ECO:0000313" key="1">
    <source>
        <dbReference type="EMBL" id="KAK9049014.1"/>
    </source>
</evidence>
<protein>
    <recommendedName>
        <fullName evidence="3">F-box protein</fullName>
    </recommendedName>
</protein>
<name>A0AAP0C8G7_9ASTR</name>
<dbReference type="EMBL" id="JBCNJP010008912">
    <property type="protein sequence ID" value="KAK9049014.1"/>
    <property type="molecule type" value="Genomic_DNA"/>
</dbReference>
<dbReference type="InterPro" id="IPR045283">
    <property type="entry name" value="AT3G44326-like"/>
</dbReference>
<dbReference type="Proteomes" id="UP001408789">
    <property type="component" value="Unassembled WGS sequence"/>
</dbReference>
<dbReference type="AlphaFoldDB" id="A0AAP0C8G7"/>
<accession>A0AAP0C8G7</accession>
<proteinExistence type="predicted"/>
<evidence type="ECO:0000313" key="2">
    <source>
        <dbReference type="Proteomes" id="UP001408789"/>
    </source>
</evidence>
<sequence length="304" mass="34589">MDYLNSDVIYDILRRLDGATLATAAFGEIAPNISREWTEAEFYDDYDELESVSPSDFVSIVDIKYKEKTIWSKVLWAIPNADVYNGWFSDCPFRIDLFGYSSRDDDHAGEVTLSVSDGLPPVTSFERERNYGKLWQELHDGIKLSWIVVNSKSKQAANLSSWLAVDGQRHWPTAQDFLLHFGSIVPAKDNIPCQPVKCIITMKFRATHIEGSGAHTTLCLTELCMRLGDIEGGHVNGRNSLFVLKEALSCDRSKDYGLVLESCRLYSRVQGEIKEEKIRHENRLERLYILGVIGTFVLLCCYLW</sequence>
<dbReference type="PANTHER" id="PTHR33736:SF12">
    <property type="entry name" value="F-BOX DOMAIN-CONTAINING PROTEIN"/>
    <property type="match status" value="1"/>
</dbReference>